<dbReference type="GO" id="GO:0000162">
    <property type="term" value="P:L-tryptophan biosynthetic process"/>
    <property type="evidence" value="ECO:0007669"/>
    <property type="project" value="UniProtKB-UniRule"/>
</dbReference>
<keyword evidence="6 9" id="KW-0822">Tryptophan biosynthesis</keyword>
<dbReference type="SUPFAM" id="SSF51366">
    <property type="entry name" value="Ribulose-phoshate binding barrel"/>
    <property type="match status" value="1"/>
</dbReference>
<evidence type="ECO:0000259" key="10">
    <source>
        <dbReference type="Pfam" id="PF00697"/>
    </source>
</evidence>
<dbReference type="EMBL" id="LJZR01000013">
    <property type="protein sequence ID" value="KPQ35252.1"/>
    <property type="molecule type" value="Genomic_DNA"/>
</dbReference>
<keyword evidence="8 9" id="KW-0413">Isomerase</keyword>
<dbReference type="Proteomes" id="UP000050465">
    <property type="component" value="Unassembled WGS sequence"/>
</dbReference>
<accession>A0A0P7YY99</accession>
<comment type="catalytic activity">
    <reaction evidence="1 9">
        <text>N-(5-phospho-beta-D-ribosyl)anthranilate = 1-(2-carboxyphenylamino)-1-deoxy-D-ribulose 5-phosphate</text>
        <dbReference type="Rhea" id="RHEA:21540"/>
        <dbReference type="ChEBI" id="CHEBI:18277"/>
        <dbReference type="ChEBI" id="CHEBI:58613"/>
        <dbReference type="EC" id="5.3.1.24"/>
    </reaction>
</comment>
<dbReference type="EC" id="5.3.1.24" evidence="3 9"/>
<dbReference type="UniPathway" id="UPA00035">
    <property type="reaction ID" value="UER00042"/>
</dbReference>
<dbReference type="GO" id="GO:0004640">
    <property type="term" value="F:phosphoribosylanthranilate isomerase activity"/>
    <property type="evidence" value="ECO:0007669"/>
    <property type="project" value="UniProtKB-UniRule"/>
</dbReference>
<evidence type="ECO:0000256" key="6">
    <source>
        <dbReference type="ARBA" id="ARBA00022822"/>
    </source>
</evidence>
<dbReference type="HAMAP" id="MF_00135">
    <property type="entry name" value="PRAI"/>
    <property type="match status" value="1"/>
</dbReference>
<dbReference type="InterPro" id="IPR044643">
    <property type="entry name" value="TrpF_fam"/>
</dbReference>
<comment type="pathway">
    <text evidence="2 9">Amino-acid biosynthesis; L-tryptophan biosynthesis; L-tryptophan from chorismate: step 3/5.</text>
</comment>
<name>A0A0P7YY99_9CYAN</name>
<protein>
    <recommendedName>
        <fullName evidence="4 9">N-(5'-phosphoribosyl)anthranilate isomerase</fullName>
        <shortName evidence="9">PRAI</shortName>
        <ecNumber evidence="3 9">5.3.1.24</ecNumber>
    </recommendedName>
</protein>
<evidence type="ECO:0000256" key="2">
    <source>
        <dbReference type="ARBA" id="ARBA00004664"/>
    </source>
</evidence>
<sequence>MTLQVKICGITSVAQGQMIAQLGSHALGYICVAESARYVTAEQIAPIIAAVWQTHPTVDHVGVFANAPIAEIIATVQLAKLTVIQLHGDETPAVCLLLRDALKHASLTKVKIVKALRMRSPEDLLTARTYETYVDTLLIDAYHPHQLGGTGKTLDWQALQGFRPSCPWFLAGGLNPDNVLTALSQLSPDGIDLSSGVERSPGDKDLDKVRRLFSQLSGPVAPTTCGSNYLWLQLEDRD</sequence>
<keyword evidence="5 9" id="KW-0028">Amino-acid biosynthesis</keyword>
<dbReference type="InterPro" id="IPR001240">
    <property type="entry name" value="PRAI_dom"/>
</dbReference>
<dbReference type="PANTHER" id="PTHR42894">
    <property type="entry name" value="N-(5'-PHOSPHORIBOSYL)ANTHRANILATE ISOMERASE"/>
    <property type="match status" value="1"/>
</dbReference>
<feature type="domain" description="N-(5'phosphoribosyl) anthranilate isomerase (PRAI)" evidence="10">
    <location>
        <begin position="5"/>
        <end position="214"/>
    </location>
</feature>
<gene>
    <name evidence="9 11" type="primary">trpF</name>
    <name evidence="11" type="ORF">HLUCCA11_11205</name>
</gene>
<dbReference type="InterPro" id="IPR011060">
    <property type="entry name" value="RibuloseP-bd_barrel"/>
</dbReference>
<evidence type="ECO:0000256" key="8">
    <source>
        <dbReference type="ARBA" id="ARBA00023235"/>
    </source>
</evidence>
<dbReference type="CDD" id="cd00405">
    <property type="entry name" value="PRAI"/>
    <property type="match status" value="1"/>
</dbReference>
<dbReference type="Gene3D" id="3.20.20.70">
    <property type="entry name" value="Aldolase class I"/>
    <property type="match status" value="1"/>
</dbReference>
<evidence type="ECO:0000256" key="1">
    <source>
        <dbReference type="ARBA" id="ARBA00001164"/>
    </source>
</evidence>
<organism evidence="11 12">
    <name type="scientific">Phormidesmis priestleyi Ana</name>
    <dbReference type="NCBI Taxonomy" id="1666911"/>
    <lineage>
        <taxon>Bacteria</taxon>
        <taxon>Bacillati</taxon>
        <taxon>Cyanobacteriota</taxon>
        <taxon>Cyanophyceae</taxon>
        <taxon>Leptolyngbyales</taxon>
        <taxon>Leptolyngbyaceae</taxon>
        <taxon>Phormidesmis</taxon>
    </lineage>
</organism>
<keyword evidence="7 9" id="KW-0057">Aromatic amino acid biosynthesis</keyword>
<comment type="similarity">
    <text evidence="9">Belongs to the TrpF family.</text>
</comment>
<evidence type="ECO:0000256" key="3">
    <source>
        <dbReference type="ARBA" id="ARBA00012572"/>
    </source>
</evidence>
<evidence type="ECO:0000256" key="5">
    <source>
        <dbReference type="ARBA" id="ARBA00022605"/>
    </source>
</evidence>
<dbReference type="AlphaFoldDB" id="A0A0P7YY99"/>
<dbReference type="PANTHER" id="PTHR42894:SF1">
    <property type="entry name" value="N-(5'-PHOSPHORIBOSYL)ANTHRANILATE ISOMERASE"/>
    <property type="match status" value="1"/>
</dbReference>
<dbReference type="STRING" id="1666911.HLUCCA11_11205"/>
<evidence type="ECO:0000256" key="9">
    <source>
        <dbReference type="HAMAP-Rule" id="MF_00135"/>
    </source>
</evidence>
<dbReference type="InterPro" id="IPR013785">
    <property type="entry name" value="Aldolase_TIM"/>
</dbReference>
<proteinExistence type="inferred from homology"/>
<evidence type="ECO:0000313" key="11">
    <source>
        <dbReference type="EMBL" id="KPQ35252.1"/>
    </source>
</evidence>
<dbReference type="Pfam" id="PF00697">
    <property type="entry name" value="PRAI"/>
    <property type="match status" value="1"/>
</dbReference>
<evidence type="ECO:0000313" key="12">
    <source>
        <dbReference type="Proteomes" id="UP000050465"/>
    </source>
</evidence>
<dbReference type="PATRIC" id="fig|1666911.3.peg.459"/>
<evidence type="ECO:0000256" key="4">
    <source>
        <dbReference type="ARBA" id="ARBA00022272"/>
    </source>
</evidence>
<reference evidence="11 12" key="1">
    <citation type="submission" date="2015-09" db="EMBL/GenBank/DDBJ databases">
        <title>Identification and resolution of microdiversity through metagenomic sequencing of parallel consortia.</title>
        <authorList>
            <person name="Nelson W.C."/>
            <person name="Romine M.F."/>
            <person name="Lindemann S.R."/>
        </authorList>
    </citation>
    <scope>NUCLEOTIDE SEQUENCE [LARGE SCALE GENOMIC DNA]</scope>
    <source>
        <strain evidence="11">Ana</strain>
    </source>
</reference>
<dbReference type="NCBIfam" id="NF002298">
    <property type="entry name" value="PRK01222.1-4"/>
    <property type="match status" value="1"/>
</dbReference>
<comment type="caution">
    <text evidence="11">The sequence shown here is derived from an EMBL/GenBank/DDBJ whole genome shotgun (WGS) entry which is preliminary data.</text>
</comment>
<evidence type="ECO:0000256" key="7">
    <source>
        <dbReference type="ARBA" id="ARBA00023141"/>
    </source>
</evidence>